<dbReference type="RefSeq" id="WP_130185398.1">
    <property type="nucleotide sequence ID" value="NZ_CP035913.1"/>
</dbReference>
<feature type="signal peptide" evidence="1">
    <location>
        <begin position="1"/>
        <end position="21"/>
    </location>
</feature>
<keyword evidence="4" id="KW-1185">Reference proteome</keyword>
<evidence type="ECO:0000313" key="3">
    <source>
        <dbReference type="EMBL" id="QBE62262.1"/>
    </source>
</evidence>
<keyword evidence="1" id="KW-0732">Signal</keyword>
<dbReference type="PANTHER" id="PTHR43265:SF1">
    <property type="entry name" value="ESTERASE ESTD"/>
    <property type="match status" value="1"/>
</dbReference>
<dbReference type="OrthoDB" id="9809549at2"/>
<dbReference type="Pfam" id="PF12146">
    <property type="entry name" value="Hydrolase_4"/>
    <property type="match status" value="1"/>
</dbReference>
<proteinExistence type="predicted"/>
<evidence type="ECO:0000259" key="2">
    <source>
        <dbReference type="Pfam" id="PF12146"/>
    </source>
</evidence>
<keyword evidence="3" id="KW-0378">Hydrolase</keyword>
<dbReference type="InterPro" id="IPR029058">
    <property type="entry name" value="AB_hydrolase_fold"/>
</dbReference>
<dbReference type="EMBL" id="CP035913">
    <property type="protein sequence ID" value="QBE62262.1"/>
    <property type="molecule type" value="Genomic_DNA"/>
</dbReference>
<reference evidence="3 4" key="1">
    <citation type="submission" date="2019-02" db="EMBL/GenBank/DDBJ databases">
        <title>Draft Genome Sequences of Six Type Strains of the Genus Massilia.</title>
        <authorList>
            <person name="Miess H."/>
            <person name="Frediansyhah A."/>
            <person name="Gross H."/>
        </authorList>
    </citation>
    <scope>NUCLEOTIDE SEQUENCE [LARGE SCALE GENOMIC DNA]</scope>
    <source>
        <strain evidence="3 4">DSM 17473</strain>
    </source>
</reference>
<dbReference type="PANTHER" id="PTHR43265">
    <property type="entry name" value="ESTERASE ESTD"/>
    <property type="match status" value="1"/>
</dbReference>
<gene>
    <name evidence="3" type="ORF">EWM63_04075</name>
</gene>
<feature type="chain" id="PRO_5020769821" evidence="1">
    <location>
        <begin position="22"/>
        <end position="340"/>
    </location>
</feature>
<evidence type="ECO:0000256" key="1">
    <source>
        <dbReference type="SAM" id="SignalP"/>
    </source>
</evidence>
<dbReference type="InterPro" id="IPR022742">
    <property type="entry name" value="Hydrolase_4"/>
</dbReference>
<dbReference type="KEGG" id="plue:EWM63_04075"/>
<dbReference type="SUPFAM" id="SSF53474">
    <property type="entry name" value="alpha/beta-Hydrolases"/>
    <property type="match status" value="1"/>
</dbReference>
<dbReference type="AlphaFoldDB" id="A0A4P6KV07"/>
<protein>
    <submittedName>
        <fullName evidence="3">Alpha/beta fold hydrolase</fullName>
    </submittedName>
</protein>
<dbReference type="GO" id="GO:0052689">
    <property type="term" value="F:carboxylic ester hydrolase activity"/>
    <property type="evidence" value="ECO:0007669"/>
    <property type="project" value="TreeGrafter"/>
</dbReference>
<sequence>MRKLDRLLWIAPLLTAIVAHAQPIRTPVEAPGPGGPLKGEMLSPGPLIGQPVGPPAGTPIGPVALIIPGSGPTDRDGNNPLGIRASTYRLLAQDLAGRGITTVRIDKRGMFASAAATPDANAVTIADYASDTGAWIAALRQRTGAACVWLIGHSEGGLVAMAAAKSQAGVCGLVLVSAAGRPLGEVLREQLKANPANAPLLAQAMPAIDALEQGRNVETAALHPALLNLFGPQIQGFLISAFSYDPRRLLAGYRQPVLVVQGTRDIQVGEADARLLKQASPHAELVLLPDVNHVLKRVASEDLRANHAAYADPDLPLAPGVGSAVAGFIERHAAAAEPSR</sequence>
<feature type="domain" description="Serine aminopeptidase S33" evidence="2">
    <location>
        <begin position="85"/>
        <end position="290"/>
    </location>
</feature>
<dbReference type="Gene3D" id="3.40.50.1820">
    <property type="entry name" value="alpha/beta hydrolase"/>
    <property type="match status" value="1"/>
</dbReference>
<organism evidence="3 4">
    <name type="scientific">Pseudoduganella lutea</name>
    <dbReference type="NCBI Taxonomy" id="321985"/>
    <lineage>
        <taxon>Bacteria</taxon>
        <taxon>Pseudomonadati</taxon>
        <taxon>Pseudomonadota</taxon>
        <taxon>Betaproteobacteria</taxon>
        <taxon>Burkholderiales</taxon>
        <taxon>Oxalobacteraceae</taxon>
        <taxon>Telluria group</taxon>
        <taxon>Pseudoduganella</taxon>
    </lineage>
</organism>
<evidence type="ECO:0000313" key="4">
    <source>
        <dbReference type="Proteomes" id="UP000290637"/>
    </source>
</evidence>
<accession>A0A4P6KV07</accession>
<dbReference type="InterPro" id="IPR053145">
    <property type="entry name" value="AB_hydrolase_Est10"/>
</dbReference>
<dbReference type="Proteomes" id="UP000290637">
    <property type="component" value="Chromosome"/>
</dbReference>
<name>A0A4P6KV07_9BURK</name>